<accession>A0A143DDV3</accession>
<name>A0A143DDV3_9PROT</name>
<proteinExistence type="predicted"/>
<evidence type="ECO:0000313" key="2">
    <source>
        <dbReference type="Proteomes" id="UP000076066"/>
    </source>
</evidence>
<dbReference type="RefSeq" id="WP_066134453.1">
    <property type="nucleotide sequence ID" value="NZ_CP014525.1"/>
</dbReference>
<dbReference type="SUPFAM" id="SSF53335">
    <property type="entry name" value="S-adenosyl-L-methionine-dependent methyltransferases"/>
    <property type="match status" value="1"/>
</dbReference>
<reference evidence="1 2" key="1">
    <citation type="submission" date="2016-02" db="EMBL/GenBank/DDBJ databases">
        <title>Complete Genome of H5569, the type strain of the newly described species Haematospirillium jordaniae.</title>
        <authorList>
            <person name="Nicholson A.C."/>
            <person name="Humrighouse B.W."/>
            <person name="Loparov V."/>
            <person name="McQuiston J.R."/>
        </authorList>
    </citation>
    <scope>NUCLEOTIDE SEQUENCE [LARGE SCALE GENOMIC DNA]</scope>
    <source>
        <strain evidence="1 2">H5569</strain>
    </source>
</reference>
<dbReference type="Pfam" id="PF13489">
    <property type="entry name" value="Methyltransf_23"/>
    <property type="match status" value="1"/>
</dbReference>
<keyword evidence="2" id="KW-1185">Reference proteome</keyword>
<dbReference type="STRING" id="1549855.AY555_05475"/>
<dbReference type="KEGG" id="hjo:AY555_05475"/>
<dbReference type="Proteomes" id="UP000076066">
    <property type="component" value="Chromosome"/>
</dbReference>
<organism evidence="1 2">
    <name type="scientific">Haematospirillum jordaniae</name>
    <dbReference type="NCBI Taxonomy" id="1549855"/>
    <lineage>
        <taxon>Bacteria</taxon>
        <taxon>Pseudomonadati</taxon>
        <taxon>Pseudomonadota</taxon>
        <taxon>Alphaproteobacteria</taxon>
        <taxon>Rhodospirillales</taxon>
        <taxon>Novispirillaceae</taxon>
        <taxon>Haematospirillum</taxon>
    </lineage>
</organism>
<dbReference type="GeneID" id="53316603"/>
<dbReference type="OrthoDB" id="7856199at2"/>
<dbReference type="EMBL" id="CP014525">
    <property type="protein sequence ID" value="AMW34720.1"/>
    <property type="molecule type" value="Genomic_DNA"/>
</dbReference>
<dbReference type="AlphaFoldDB" id="A0A143DDV3"/>
<protein>
    <submittedName>
        <fullName evidence="1">Uncharacterized protein</fullName>
    </submittedName>
</protein>
<dbReference type="PANTHER" id="PTHR43861">
    <property type="entry name" value="TRANS-ACONITATE 2-METHYLTRANSFERASE-RELATED"/>
    <property type="match status" value="1"/>
</dbReference>
<evidence type="ECO:0000313" key="1">
    <source>
        <dbReference type="EMBL" id="AMW34720.1"/>
    </source>
</evidence>
<gene>
    <name evidence="1" type="ORF">AY555_05475</name>
</gene>
<dbReference type="CDD" id="cd02440">
    <property type="entry name" value="AdoMet_MTases"/>
    <property type="match status" value="1"/>
</dbReference>
<sequence>MDEKKIDDGFYEQFWADSLYQQAYAFDSAVRDRYPAIKKVWGEMRQARKVLDYGCGNGVLTYWLWSNGFGAEVMGVDVSKTGINNAQQSFAREGLTFATIDALNSLTPHSFDVVVSSHVLEHIDQPEVALVGIAEKAEWLVLEVPLEKCIWADLVARLKGRPRNDNPLGHVNFWNKATFKEFLKKSGLLVIRDYHYVSAPYSPFNHWTKRILELFVLKLIGLRLYSKIMATHYIVLARKIDNGASV</sequence>
<dbReference type="Gene3D" id="3.40.50.150">
    <property type="entry name" value="Vaccinia Virus protein VP39"/>
    <property type="match status" value="1"/>
</dbReference>
<dbReference type="InterPro" id="IPR029063">
    <property type="entry name" value="SAM-dependent_MTases_sf"/>
</dbReference>